<dbReference type="SUPFAM" id="SSF53335">
    <property type="entry name" value="S-adenosyl-L-methionine-dependent methyltransferases"/>
    <property type="match status" value="1"/>
</dbReference>
<protein>
    <submittedName>
        <fullName evidence="1">Putative sugar O-methyltransferase</fullName>
    </submittedName>
</protein>
<keyword evidence="1" id="KW-0808">Transferase</keyword>
<evidence type="ECO:0000313" key="1">
    <source>
        <dbReference type="EMBL" id="PIS09354.1"/>
    </source>
</evidence>
<organism evidence="1 2">
    <name type="scientific">Candidatus Beckwithbacteria bacterium CG10_big_fil_rev_8_21_14_0_10_34_10</name>
    <dbReference type="NCBI Taxonomy" id="1974495"/>
    <lineage>
        <taxon>Bacteria</taxon>
        <taxon>Candidatus Beckwithiibacteriota</taxon>
    </lineage>
</organism>
<name>A0A2H0W9L0_9BACT</name>
<sequence>MTKKLIKSLIGLGKWYFQKMTNPIKVKLKRRLPKLIFLRTSVSDRKSYAEICTLASKNDAVFKNFKRHKDYQRVLEHVTQKQGQAYLNVIKSENKNLLKHISKFQENDQLGNPLTFSYKINKKNTTLSPTTLRYVKVLSDLKNIFSTLNNFEIIEIGGGYGGQGKIISSVFKFKSYTMVDLVTVLPLARKYLRMLKVKNVFFLKPSKIPAKKIYDLVISNYAFSECGKEIQNEYIDKVLKTTKKGYITYNYQNESKNKYHPVSPYSKKEIIRILSKYHQLKILPERPKTGSANFIIVWDDIGKLK</sequence>
<dbReference type="AlphaFoldDB" id="A0A2H0W9L0"/>
<dbReference type="NCBIfam" id="TIGR04371">
    <property type="entry name" value="methyltran_NanM"/>
    <property type="match status" value="1"/>
</dbReference>
<dbReference type="InterPro" id="IPR029063">
    <property type="entry name" value="SAM-dependent_MTases_sf"/>
</dbReference>
<dbReference type="GO" id="GO:0032259">
    <property type="term" value="P:methylation"/>
    <property type="evidence" value="ECO:0007669"/>
    <property type="project" value="UniProtKB-KW"/>
</dbReference>
<reference evidence="2" key="1">
    <citation type="submission" date="2017-09" db="EMBL/GenBank/DDBJ databases">
        <title>Depth-based differentiation of microbial function through sediment-hosted aquifers and enrichment of novel symbionts in the deep terrestrial subsurface.</title>
        <authorList>
            <person name="Probst A.J."/>
            <person name="Ladd B."/>
            <person name="Jarett J.K."/>
            <person name="Geller-Mcgrath D.E."/>
            <person name="Sieber C.M.K."/>
            <person name="Emerson J.B."/>
            <person name="Anantharaman K."/>
            <person name="Thomas B.C."/>
            <person name="Malmstrom R."/>
            <person name="Stieglmeier M."/>
            <person name="Klingl A."/>
            <person name="Woyke T."/>
            <person name="Ryan C.M."/>
            <person name="Banfield J.F."/>
        </authorList>
    </citation>
    <scope>NUCLEOTIDE SEQUENCE [LARGE SCALE GENOMIC DNA]</scope>
</reference>
<evidence type="ECO:0000313" key="2">
    <source>
        <dbReference type="Proteomes" id="UP000230093"/>
    </source>
</evidence>
<dbReference type="EMBL" id="PEZT01000010">
    <property type="protein sequence ID" value="PIS09354.1"/>
    <property type="molecule type" value="Genomic_DNA"/>
</dbReference>
<proteinExistence type="predicted"/>
<dbReference type="GO" id="GO:0008168">
    <property type="term" value="F:methyltransferase activity"/>
    <property type="evidence" value="ECO:0007669"/>
    <property type="project" value="UniProtKB-KW"/>
</dbReference>
<dbReference type="Proteomes" id="UP000230093">
    <property type="component" value="Unassembled WGS sequence"/>
</dbReference>
<comment type="caution">
    <text evidence="1">The sequence shown here is derived from an EMBL/GenBank/DDBJ whole genome shotgun (WGS) entry which is preliminary data.</text>
</comment>
<dbReference type="Gene3D" id="3.40.50.150">
    <property type="entry name" value="Vaccinia Virus protein VP39"/>
    <property type="match status" value="1"/>
</dbReference>
<gene>
    <name evidence="1" type="ORF">COT75_01610</name>
</gene>
<accession>A0A2H0W9L0</accession>
<keyword evidence="1" id="KW-0489">Methyltransferase</keyword>
<dbReference type="InterPro" id="IPR030807">
    <property type="entry name" value="Methyltran_NanM"/>
</dbReference>